<dbReference type="AlphaFoldDB" id="A0A1F7UK25"/>
<dbReference type="InterPro" id="IPR036610">
    <property type="entry name" value="PEBP-like_sf"/>
</dbReference>
<evidence type="ECO:0000313" key="3">
    <source>
        <dbReference type="Proteomes" id="UP000176603"/>
    </source>
</evidence>
<evidence type="ECO:0000313" key="2">
    <source>
        <dbReference type="EMBL" id="OGL78636.1"/>
    </source>
</evidence>
<dbReference type="Pfam" id="PF01161">
    <property type="entry name" value="PBP"/>
    <property type="match status" value="1"/>
</dbReference>
<name>A0A1F7UK25_9BACT</name>
<dbReference type="PANTHER" id="PTHR30289">
    <property type="entry name" value="UNCHARACTERIZED PROTEIN YBCL-RELATED"/>
    <property type="match status" value="1"/>
</dbReference>
<feature type="compositionally biased region" description="Polar residues" evidence="1">
    <location>
        <begin position="1"/>
        <end position="19"/>
    </location>
</feature>
<dbReference type="SUPFAM" id="SSF49777">
    <property type="entry name" value="PEBP-like"/>
    <property type="match status" value="1"/>
</dbReference>
<accession>A0A1F7UK25</accession>
<dbReference type="InterPro" id="IPR005247">
    <property type="entry name" value="YbhB_YbcL/LppC-like"/>
</dbReference>
<feature type="region of interest" description="Disordered" evidence="1">
    <location>
        <begin position="1"/>
        <end position="22"/>
    </location>
</feature>
<dbReference type="NCBIfam" id="TIGR00481">
    <property type="entry name" value="YbhB/YbcL family Raf kinase inhibitor-like protein"/>
    <property type="match status" value="1"/>
</dbReference>
<dbReference type="EMBL" id="MGEH01000027">
    <property type="protein sequence ID" value="OGL78636.1"/>
    <property type="molecule type" value="Genomic_DNA"/>
</dbReference>
<comment type="caution">
    <text evidence="2">The sequence shown here is derived from an EMBL/GenBank/DDBJ whole genome shotgun (WGS) entry which is preliminary data.</text>
</comment>
<sequence length="149" mass="16097">MQLTSTAFTQGQPIPSTYSCDGRNVNPPLTISDVPTSAQSLALIMDDPDVPAAAGVKVWDHWVVFNLSPTLTSIGENEQPPGVRGKGTRGSLSYGGPCPPDREHRYFFKLYALDAMLDLKEGATKADLESAMSGHVIEQAELMGTYVRK</sequence>
<reference evidence="2 3" key="1">
    <citation type="journal article" date="2016" name="Nat. Commun.">
        <title>Thousands of microbial genomes shed light on interconnected biogeochemical processes in an aquifer system.</title>
        <authorList>
            <person name="Anantharaman K."/>
            <person name="Brown C.T."/>
            <person name="Hug L.A."/>
            <person name="Sharon I."/>
            <person name="Castelle C.J."/>
            <person name="Probst A.J."/>
            <person name="Thomas B.C."/>
            <person name="Singh A."/>
            <person name="Wilkins M.J."/>
            <person name="Karaoz U."/>
            <person name="Brodie E.L."/>
            <person name="Williams K.H."/>
            <person name="Hubbard S.S."/>
            <person name="Banfield J.F."/>
        </authorList>
    </citation>
    <scope>NUCLEOTIDE SEQUENCE [LARGE SCALE GENOMIC DNA]</scope>
</reference>
<organism evidence="2 3">
    <name type="scientific">Candidatus Uhrbacteria bacterium RIFCSPHIGHO2_12_FULL_60_25</name>
    <dbReference type="NCBI Taxonomy" id="1802399"/>
    <lineage>
        <taxon>Bacteria</taxon>
        <taxon>Candidatus Uhriibacteriota</taxon>
    </lineage>
</organism>
<evidence type="ECO:0000256" key="1">
    <source>
        <dbReference type="SAM" id="MobiDB-lite"/>
    </source>
</evidence>
<dbReference type="Gene3D" id="3.90.280.10">
    <property type="entry name" value="PEBP-like"/>
    <property type="match status" value="1"/>
</dbReference>
<protein>
    <submittedName>
        <fullName evidence="2">Kinase inhibitor</fullName>
    </submittedName>
</protein>
<dbReference type="STRING" id="1802399.A3E39_01680"/>
<dbReference type="Proteomes" id="UP000176603">
    <property type="component" value="Unassembled WGS sequence"/>
</dbReference>
<proteinExistence type="predicted"/>
<dbReference type="PANTHER" id="PTHR30289:SF1">
    <property type="entry name" value="PEBP (PHOSPHATIDYLETHANOLAMINE-BINDING PROTEIN) FAMILY PROTEIN"/>
    <property type="match status" value="1"/>
</dbReference>
<dbReference type="InterPro" id="IPR008914">
    <property type="entry name" value="PEBP"/>
</dbReference>
<dbReference type="CDD" id="cd00865">
    <property type="entry name" value="PEBP_bact_arch"/>
    <property type="match status" value="1"/>
</dbReference>
<gene>
    <name evidence="2" type="ORF">A3E39_01680</name>
</gene>